<keyword evidence="2" id="KW-0560">Oxidoreductase</keyword>
<dbReference type="GO" id="GO:0016491">
    <property type="term" value="F:oxidoreductase activity"/>
    <property type="evidence" value="ECO:0007669"/>
    <property type="project" value="UniProtKB-KW"/>
</dbReference>
<keyword evidence="5" id="KW-1185">Reference proteome</keyword>
<dbReference type="InterPro" id="IPR021765">
    <property type="entry name" value="UstYa-like"/>
</dbReference>
<dbReference type="PANTHER" id="PTHR33365">
    <property type="entry name" value="YALI0B05434P"/>
    <property type="match status" value="1"/>
</dbReference>
<evidence type="ECO:0000313" key="5">
    <source>
        <dbReference type="Proteomes" id="UP000807353"/>
    </source>
</evidence>
<name>A0A9P5Y9E3_9AGAR</name>
<dbReference type="Proteomes" id="UP000807353">
    <property type="component" value="Unassembled WGS sequence"/>
</dbReference>
<protein>
    <submittedName>
        <fullName evidence="4">Uncharacterized protein</fullName>
    </submittedName>
</protein>
<organism evidence="4 5">
    <name type="scientific">Collybia nuda</name>
    <dbReference type="NCBI Taxonomy" id="64659"/>
    <lineage>
        <taxon>Eukaryota</taxon>
        <taxon>Fungi</taxon>
        <taxon>Dikarya</taxon>
        <taxon>Basidiomycota</taxon>
        <taxon>Agaricomycotina</taxon>
        <taxon>Agaricomycetes</taxon>
        <taxon>Agaricomycetidae</taxon>
        <taxon>Agaricales</taxon>
        <taxon>Tricholomatineae</taxon>
        <taxon>Clitocybaceae</taxon>
        <taxon>Collybia</taxon>
    </lineage>
</organism>
<feature type="non-terminal residue" evidence="4">
    <location>
        <position position="1"/>
    </location>
</feature>
<dbReference type="Pfam" id="PF11807">
    <property type="entry name" value="UstYa"/>
    <property type="match status" value="1"/>
</dbReference>
<comment type="similarity">
    <text evidence="3">Belongs to the ustYa family.</text>
</comment>
<proteinExistence type="inferred from homology"/>
<comment type="caution">
    <text evidence="4">The sequence shown here is derived from an EMBL/GenBank/DDBJ whole genome shotgun (WGS) entry which is preliminary data.</text>
</comment>
<dbReference type="AlphaFoldDB" id="A0A9P5Y9E3"/>
<evidence type="ECO:0000313" key="4">
    <source>
        <dbReference type="EMBL" id="KAF9466022.1"/>
    </source>
</evidence>
<dbReference type="EMBL" id="MU150244">
    <property type="protein sequence ID" value="KAF9466022.1"/>
    <property type="molecule type" value="Genomic_DNA"/>
</dbReference>
<gene>
    <name evidence="4" type="ORF">BDZ94DRAFT_1136040</name>
</gene>
<evidence type="ECO:0000256" key="3">
    <source>
        <dbReference type="ARBA" id="ARBA00035112"/>
    </source>
</evidence>
<evidence type="ECO:0000256" key="2">
    <source>
        <dbReference type="ARBA" id="ARBA00023002"/>
    </source>
</evidence>
<dbReference type="PANTHER" id="PTHR33365:SF11">
    <property type="entry name" value="TAT PATHWAY SIGNAL SEQUENCE"/>
    <property type="match status" value="1"/>
</dbReference>
<comment type="pathway">
    <text evidence="1">Mycotoxin biosynthesis.</text>
</comment>
<reference evidence="4" key="1">
    <citation type="submission" date="2020-11" db="EMBL/GenBank/DDBJ databases">
        <authorList>
            <consortium name="DOE Joint Genome Institute"/>
            <person name="Ahrendt S."/>
            <person name="Riley R."/>
            <person name="Andreopoulos W."/>
            <person name="Labutti K."/>
            <person name="Pangilinan J."/>
            <person name="Ruiz-Duenas F.J."/>
            <person name="Barrasa J.M."/>
            <person name="Sanchez-Garcia M."/>
            <person name="Camarero S."/>
            <person name="Miyauchi S."/>
            <person name="Serrano A."/>
            <person name="Linde D."/>
            <person name="Babiker R."/>
            <person name="Drula E."/>
            <person name="Ayuso-Fernandez I."/>
            <person name="Pacheco R."/>
            <person name="Padilla G."/>
            <person name="Ferreira P."/>
            <person name="Barriuso J."/>
            <person name="Kellner H."/>
            <person name="Castanera R."/>
            <person name="Alfaro M."/>
            <person name="Ramirez L."/>
            <person name="Pisabarro A.G."/>
            <person name="Kuo A."/>
            <person name="Tritt A."/>
            <person name="Lipzen A."/>
            <person name="He G."/>
            <person name="Yan M."/>
            <person name="Ng V."/>
            <person name="Cullen D."/>
            <person name="Martin F."/>
            <person name="Rosso M.-N."/>
            <person name="Henrissat B."/>
            <person name="Hibbett D."/>
            <person name="Martinez A.T."/>
            <person name="Grigoriev I.V."/>
        </authorList>
    </citation>
    <scope>NUCLEOTIDE SEQUENCE</scope>
    <source>
        <strain evidence="4">CBS 247.69</strain>
    </source>
</reference>
<accession>A0A9P5Y9E3</accession>
<evidence type="ECO:0000256" key="1">
    <source>
        <dbReference type="ARBA" id="ARBA00004685"/>
    </source>
</evidence>
<feature type="non-terminal residue" evidence="4">
    <location>
        <position position="150"/>
    </location>
</feature>
<dbReference type="GO" id="GO:0043386">
    <property type="term" value="P:mycotoxin biosynthetic process"/>
    <property type="evidence" value="ECO:0007669"/>
    <property type="project" value="InterPro"/>
</dbReference>
<dbReference type="OrthoDB" id="3687641at2759"/>
<sequence>AFLGDDYPAFLPVHTKPVKVLIEESVHYSLTDLEAYDEWLWTAPVGDNHVRLGSQYRMFAVAYFHQQHCIRLIRAALVEPFNSSTVGHHHHCFNYIRQWILCSADITLERGDFSLRNFTQDRIGSTHTCQDWEPVYNMLEDNWYRWMEFR</sequence>